<feature type="binding site" evidence="3">
    <location>
        <position position="195"/>
    </location>
    <ligand>
        <name>a divalent metal cation</name>
        <dbReference type="ChEBI" id="CHEBI:60240"/>
    </ligand>
</feature>
<dbReference type="AlphaFoldDB" id="A0A1G8LLK0"/>
<evidence type="ECO:0000313" key="6">
    <source>
        <dbReference type="Proteomes" id="UP000198853"/>
    </source>
</evidence>
<organism evidence="5 6">
    <name type="scientific">Natribacillus halophilus</name>
    <dbReference type="NCBI Taxonomy" id="549003"/>
    <lineage>
        <taxon>Bacteria</taxon>
        <taxon>Bacillati</taxon>
        <taxon>Bacillota</taxon>
        <taxon>Bacilli</taxon>
        <taxon>Bacillales</taxon>
        <taxon>Bacillaceae</taxon>
        <taxon>Natribacillus</taxon>
    </lineage>
</organism>
<feature type="binding site" evidence="3">
    <location>
        <position position="101"/>
    </location>
    <ligand>
        <name>substrate</name>
    </ligand>
</feature>
<dbReference type="PANTHER" id="PTHR10907:SF47">
    <property type="entry name" value="REGUCALCIN"/>
    <property type="match status" value="1"/>
</dbReference>
<keyword evidence="3" id="KW-0479">Metal-binding</keyword>
<accession>A0A1G8LLK0</accession>
<comment type="similarity">
    <text evidence="1">Belongs to the SMP-30/CGR1 family.</text>
</comment>
<dbReference type="RefSeq" id="WP_090396668.1">
    <property type="nucleotide sequence ID" value="NZ_FNEN01000003.1"/>
</dbReference>
<keyword evidence="3" id="KW-0862">Zinc</keyword>
<feature type="binding site" evidence="3">
    <location>
        <position position="145"/>
    </location>
    <ligand>
        <name>a divalent metal cation</name>
        <dbReference type="ChEBI" id="CHEBI:60240"/>
    </ligand>
</feature>
<sequence length="289" mass="31975">MNSARCIHDLKSSLGEGPVWNHGEQALYWVDINGQIIYKWQSDEEEPHAYHLPEKVGCLSMRERGGLLLGMENGFFFFDETTEALTAITDPEPDQPDQRFNDGKPDPVGRFYAGTMSPEKGGAAFYRLDTDLEVKRMFGGVTTSNGLAWNLDETKLYYIDTPTKKVSVFDYERSSGVVSNGQTCITVPEGIGKPDGMTIDEEDMLWIAFFGGSIVGRFNPDTGEWLETIDVPASQVTSCTFGGPDLKTLYITTARKNLTATDLEKEPLAGGLFAYETNVRGLPAYTFLG</sequence>
<evidence type="ECO:0000256" key="2">
    <source>
        <dbReference type="PIRSR" id="PIRSR605511-1"/>
    </source>
</evidence>
<protein>
    <submittedName>
        <fullName evidence="5">Sugar lactone lactonase YvrE</fullName>
    </submittedName>
</protein>
<dbReference type="Pfam" id="PF08450">
    <property type="entry name" value="SGL"/>
    <property type="match status" value="1"/>
</dbReference>
<reference evidence="5 6" key="1">
    <citation type="submission" date="2016-10" db="EMBL/GenBank/DDBJ databases">
        <authorList>
            <person name="de Groot N.N."/>
        </authorList>
    </citation>
    <scope>NUCLEOTIDE SEQUENCE [LARGE SCALE GENOMIC DNA]</scope>
    <source>
        <strain evidence="5 6">DSM 21771</strain>
    </source>
</reference>
<feature type="domain" description="SMP-30/Gluconolactonase/LRE-like region" evidence="4">
    <location>
        <begin position="14"/>
        <end position="255"/>
    </location>
</feature>
<dbReference type="PRINTS" id="PR01790">
    <property type="entry name" value="SMP30FAMILY"/>
</dbReference>
<dbReference type="OrthoDB" id="2633250at2"/>
<dbReference type="Proteomes" id="UP000198853">
    <property type="component" value="Unassembled WGS sequence"/>
</dbReference>
<dbReference type="GO" id="GO:0019853">
    <property type="term" value="P:L-ascorbic acid biosynthetic process"/>
    <property type="evidence" value="ECO:0007669"/>
    <property type="project" value="TreeGrafter"/>
</dbReference>
<dbReference type="EMBL" id="FNEN01000003">
    <property type="protein sequence ID" value="SDI56505.1"/>
    <property type="molecule type" value="Genomic_DNA"/>
</dbReference>
<evidence type="ECO:0000256" key="3">
    <source>
        <dbReference type="PIRSR" id="PIRSR605511-2"/>
    </source>
</evidence>
<dbReference type="GO" id="GO:0005509">
    <property type="term" value="F:calcium ion binding"/>
    <property type="evidence" value="ECO:0007669"/>
    <property type="project" value="TreeGrafter"/>
</dbReference>
<feature type="binding site" evidence="3">
    <location>
        <position position="16"/>
    </location>
    <ligand>
        <name>a divalent metal cation</name>
        <dbReference type="ChEBI" id="CHEBI:60240"/>
    </ligand>
</feature>
<name>A0A1G8LLK0_9BACI</name>
<dbReference type="InterPro" id="IPR011042">
    <property type="entry name" value="6-blade_b-propeller_TolB-like"/>
</dbReference>
<feature type="active site" description="Proton donor/acceptor" evidence="2">
    <location>
        <position position="195"/>
    </location>
</feature>
<dbReference type="InterPro" id="IPR005511">
    <property type="entry name" value="SMP-30"/>
</dbReference>
<keyword evidence="6" id="KW-1185">Reference proteome</keyword>
<dbReference type="Gene3D" id="2.120.10.30">
    <property type="entry name" value="TolB, C-terminal domain"/>
    <property type="match status" value="1"/>
</dbReference>
<dbReference type="InterPro" id="IPR013658">
    <property type="entry name" value="SGL"/>
</dbReference>
<feature type="binding site" evidence="3">
    <location>
        <position position="119"/>
    </location>
    <ligand>
        <name>substrate</name>
    </ligand>
</feature>
<dbReference type="SUPFAM" id="SSF63829">
    <property type="entry name" value="Calcium-dependent phosphotriesterase"/>
    <property type="match status" value="1"/>
</dbReference>
<evidence type="ECO:0000259" key="4">
    <source>
        <dbReference type="Pfam" id="PF08450"/>
    </source>
</evidence>
<dbReference type="PANTHER" id="PTHR10907">
    <property type="entry name" value="REGUCALCIN"/>
    <property type="match status" value="1"/>
</dbReference>
<evidence type="ECO:0000256" key="1">
    <source>
        <dbReference type="ARBA" id="ARBA00008853"/>
    </source>
</evidence>
<feature type="binding site" evidence="3">
    <location>
        <position position="99"/>
    </location>
    <ligand>
        <name>substrate</name>
    </ligand>
</feature>
<comment type="cofactor">
    <cofactor evidence="3">
        <name>Zn(2+)</name>
        <dbReference type="ChEBI" id="CHEBI:29105"/>
    </cofactor>
    <text evidence="3">Binds 1 divalent metal cation per subunit.</text>
</comment>
<proteinExistence type="inferred from homology"/>
<dbReference type="GO" id="GO:0004341">
    <property type="term" value="F:gluconolactonase activity"/>
    <property type="evidence" value="ECO:0007669"/>
    <property type="project" value="TreeGrafter"/>
</dbReference>
<evidence type="ECO:0000313" key="5">
    <source>
        <dbReference type="EMBL" id="SDI56505.1"/>
    </source>
</evidence>
<gene>
    <name evidence="5" type="ORF">SAMN04488123_103154</name>
</gene>